<dbReference type="InParanoid" id="B2A0P9"/>
<evidence type="ECO:0000256" key="1">
    <source>
        <dbReference type="SAM" id="MobiDB-lite"/>
    </source>
</evidence>
<feature type="region of interest" description="Disordered" evidence="1">
    <location>
        <begin position="276"/>
        <end position="300"/>
    </location>
</feature>
<dbReference type="HOGENOM" id="CLU_276928_0_0_9"/>
<evidence type="ECO:0000313" key="3">
    <source>
        <dbReference type="EMBL" id="ACB85929.1"/>
    </source>
</evidence>
<dbReference type="eggNOG" id="COG0456">
    <property type="taxonomic scope" value="Bacteria"/>
</dbReference>
<dbReference type="AlphaFoldDB" id="B2A0P9"/>
<dbReference type="STRING" id="457570.Nther_2364"/>
<dbReference type="SUPFAM" id="SSF55729">
    <property type="entry name" value="Acyl-CoA N-acyltransferases (Nat)"/>
    <property type="match status" value="1"/>
</dbReference>
<reference evidence="3 4" key="1">
    <citation type="submission" date="2008-04" db="EMBL/GenBank/DDBJ databases">
        <title>Complete sequence of chromosome of Natranaerobius thermophilus JW/NM-WN-LF.</title>
        <authorList>
            <consortium name="US DOE Joint Genome Institute"/>
            <person name="Copeland A."/>
            <person name="Lucas S."/>
            <person name="Lapidus A."/>
            <person name="Glavina del Rio T."/>
            <person name="Dalin E."/>
            <person name="Tice H."/>
            <person name="Bruce D."/>
            <person name="Goodwin L."/>
            <person name="Pitluck S."/>
            <person name="Chertkov O."/>
            <person name="Brettin T."/>
            <person name="Detter J.C."/>
            <person name="Han C."/>
            <person name="Kuske C.R."/>
            <person name="Schmutz J."/>
            <person name="Larimer F."/>
            <person name="Land M."/>
            <person name="Hauser L."/>
            <person name="Kyrpides N."/>
            <person name="Lykidis A."/>
            <person name="Mesbah N.M."/>
            <person name="Wiegel J."/>
        </authorList>
    </citation>
    <scope>NUCLEOTIDE SEQUENCE [LARGE SCALE GENOMIC DNA]</scope>
    <source>
        <strain evidence="4">ATCC BAA-1301 / DSM 18059 / JW/NM-WN-LF</strain>
    </source>
</reference>
<keyword evidence="3" id="KW-0808">Transferase</keyword>
<dbReference type="CDD" id="cd04301">
    <property type="entry name" value="NAT_SF"/>
    <property type="match status" value="1"/>
</dbReference>
<dbReference type="OrthoDB" id="9776689at2"/>
<feature type="compositionally biased region" description="Polar residues" evidence="1">
    <location>
        <begin position="289"/>
        <end position="298"/>
    </location>
</feature>
<accession>B2A0P9</accession>
<organism evidence="3 4">
    <name type="scientific">Natranaerobius thermophilus (strain ATCC BAA-1301 / DSM 18059 / JW/NM-WN-LF)</name>
    <dbReference type="NCBI Taxonomy" id="457570"/>
    <lineage>
        <taxon>Bacteria</taxon>
        <taxon>Bacillati</taxon>
        <taxon>Bacillota</taxon>
        <taxon>Clostridia</taxon>
        <taxon>Natranaerobiales</taxon>
        <taxon>Natranaerobiaceae</taxon>
        <taxon>Natranaerobius</taxon>
    </lineage>
</organism>
<dbReference type="EMBL" id="CP001034">
    <property type="protein sequence ID" value="ACB85929.1"/>
    <property type="molecule type" value="Genomic_DNA"/>
</dbReference>
<evidence type="ECO:0000259" key="2">
    <source>
        <dbReference type="PROSITE" id="PS51186"/>
    </source>
</evidence>
<dbReference type="InterPro" id="IPR016181">
    <property type="entry name" value="Acyl_CoA_acyltransferase"/>
</dbReference>
<dbReference type="Proteomes" id="UP000001683">
    <property type="component" value="Chromosome"/>
</dbReference>
<dbReference type="InterPro" id="IPR000182">
    <property type="entry name" value="GNAT_dom"/>
</dbReference>
<name>B2A0P9_NATTJ</name>
<dbReference type="GO" id="GO:0016747">
    <property type="term" value="F:acyltransferase activity, transferring groups other than amino-acyl groups"/>
    <property type="evidence" value="ECO:0007669"/>
    <property type="project" value="InterPro"/>
</dbReference>
<sequence length="1147" mass="131118">MEFKITDYDSKYLSSIKTMIEESDLHWPRSLNQGIPLRIEDISQILKESDSTFIWLAVCNSTEEVAGLLEYSPHPHEINVGYIALLNVRPKFYRQGVARALLEKAIYETTLLGYHRVDLRTWPGNHKALPLYKDLGFFWIKEGRSTRLESYIPLLLNYPVLTNYFKKYSWQKSIIPNPPFMEDFTPGGTTELLTYRFQKGNIHWEATVDRRTQEIAAFKTPQLSCRTELSVPKENPDQVSANLIITPGLDADRPAEDPDSYSIWEENFDQIVTSTSITEKGTLKDKGENNQTESNLTENHVFPPKIHQHHQGKQETQLRESHSSILKTPGKLKNSGKTVEDIILTQRSIIKFSDEREIPLTTSKQIVHPFSISFEEEPVPLLTTGEEDLTYITVSNNTSKSLEIYIQLWSSQHFKPTLLTNKTNRRQFSKSCSKLQTITETENLRNTEMHALTFSLLLEAEDKISLPIKLAAKKSGLGELALYSNCKELRSAPYITETQEDNTVIPVFIREGHEPYQKARSQNQGTAITYGYQTENKLKVETHYYLLEVDKNSGAYSLYDKFLIRDKQSKESGKLLQGKSVIPGPPFHNHEFGRKIPDCTVHQNTAEVQFKSEKYQDLQIITRLTLSPQGKLTVSGKVRNPVSRKKSITTQIEAFVPPRPNMKISAPLKDGPLIEDILPGAFPVTKRDFPQGADLFTEPRYTISFPERDISCEFSQKADVYLGNTLMPVVREDFRLSAGEEQLISPVEYHFYRKKKQELPTPSQEVQGGELQLYPQVKATMSPVNKTKFRLTTRRNKPFSGSYRVLNQDGDLITEKYFYLSRREDKPEVEIPVNFKGQRVENYTLKVRGDRIHEFDLPMIKTGSNKYKVTVDKPAGKKDPITIDNETLNLKVRQNFSGSITQITKHDPLAEERTTEAKEVNTNTQKENEGIKILSSTYPEITNFSFFYPYTGGITPFIHTIDEHFPGKHILEYQKPKAKQSKQKVLNENFRGIMLEYQLSIGLDLSIQYLTLPGSNLLYCNFHVKNTSKTVTGINFGKMTSYNMKEEEGEFITNQGKPLIFPRKYPKDFITRDFCTVKGPIYSAAMLAPGHKITLMDGGSFDGNIVLVSSNQTLFPGNSTSLRLLMAYTSPEENPEIYKHLMAKMFI</sequence>
<dbReference type="KEGG" id="nth:Nther_2364"/>
<dbReference type="Pfam" id="PF00583">
    <property type="entry name" value="Acetyltransf_1"/>
    <property type="match status" value="1"/>
</dbReference>
<protein>
    <submittedName>
        <fullName evidence="3">GCN5-related N-acetyltransferase</fullName>
    </submittedName>
</protein>
<gene>
    <name evidence="3" type="ordered locus">Nther_2364</name>
</gene>
<keyword evidence="4" id="KW-1185">Reference proteome</keyword>
<dbReference type="PROSITE" id="PS51186">
    <property type="entry name" value="GNAT"/>
    <property type="match status" value="1"/>
</dbReference>
<feature type="domain" description="N-acetyltransferase" evidence="2">
    <location>
        <begin position="14"/>
        <end position="159"/>
    </location>
</feature>
<proteinExistence type="predicted"/>
<reference evidence="3 4" key="2">
    <citation type="journal article" date="2011" name="J. Bacteriol.">
        <title>Complete genome sequence of the anaerobic, halophilic alkalithermophile Natranaerobius thermophilus JW/NM-WN-LF.</title>
        <authorList>
            <person name="Zhao B."/>
            <person name="Mesbah N.M."/>
            <person name="Dalin E."/>
            <person name="Goodwin L."/>
            <person name="Nolan M."/>
            <person name="Pitluck S."/>
            <person name="Chertkov O."/>
            <person name="Brettin T.S."/>
            <person name="Han J."/>
            <person name="Larimer F.W."/>
            <person name="Land M.L."/>
            <person name="Hauser L."/>
            <person name="Kyrpides N."/>
            <person name="Wiegel J."/>
        </authorList>
    </citation>
    <scope>NUCLEOTIDE SEQUENCE [LARGE SCALE GENOMIC DNA]</scope>
    <source>
        <strain evidence="4">ATCC BAA-1301 / DSM 18059 / JW/NM-WN-LF</strain>
    </source>
</reference>
<dbReference type="Gene3D" id="3.40.630.30">
    <property type="match status" value="1"/>
</dbReference>
<evidence type="ECO:0000313" key="4">
    <source>
        <dbReference type="Proteomes" id="UP000001683"/>
    </source>
</evidence>
<dbReference type="RefSeq" id="WP_012448779.1">
    <property type="nucleotide sequence ID" value="NC_010718.1"/>
</dbReference>